<proteinExistence type="predicted"/>
<comment type="caution">
    <text evidence="2">The sequence shown here is derived from an EMBL/GenBank/DDBJ whole genome shotgun (WGS) entry which is preliminary data.</text>
</comment>
<accession>A0A2T4UKF3</accession>
<keyword evidence="3" id="KW-1185">Reference proteome</keyword>
<evidence type="ECO:0008006" key="4">
    <source>
        <dbReference type="Google" id="ProtNLM"/>
    </source>
</evidence>
<dbReference type="OrthoDB" id="3401874at2"/>
<evidence type="ECO:0000313" key="2">
    <source>
        <dbReference type="EMBL" id="PTL59734.1"/>
    </source>
</evidence>
<reference evidence="2 3" key="1">
    <citation type="submission" date="2018-03" db="EMBL/GenBank/DDBJ databases">
        <title>Aquarubrobacter algicola gen. nov., sp. nov., a novel actinobacterium isolated from shallow eutrophic lake during the end of cyanobacterial harmful algal blooms.</title>
        <authorList>
            <person name="Chun S.J."/>
        </authorList>
    </citation>
    <scope>NUCLEOTIDE SEQUENCE [LARGE SCALE GENOMIC DNA]</scope>
    <source>
        <strain evidence="2 3">Seoho-28</strain>
    </source>
</reference>
<dbReference type="RefSeq" id="WP_107568378.1">
    <property type="nucleotide sequence ID" value="NZ_PYYB01000001.1"/>
</dbReference>
<dbReference type="Proteomes" id="UP000240739">
    <property type="component" value="Unassembled WGS sequence"/>
</dbReference>
<evidence type="ECO:0000256" key="1">
    <source>
        <dbReference type="SAM" id="MobiDB-lite"/>
    </source>
</evidence>
<evidence type="ECO:0000313" key="3">
    <source>
        <dbReference type="Proteomes" id="UP000240739"/>
    </source>
</evidence>
<sequence>MNRSSIRLTGFAVGCIAVGAAGSTIVAASAESPARSSGAAKQAAGAGKGARAADPVLRAARRAVHAELTVATKDGFDEVVVDRGVVTAIRGDALTLRQGTKRRSGETVTVTIPQDARVRVDRKAAKLSDVRAGQRVAVLQLPRRTVVRAVTPKTP</sequence>
<gene>
    <name evidence="2" type="ORF">C7Y72_08745</name>
</gene>
<name>A0A2T4UKF3_9ACTN</name>
<protein>
    <recommendedName>
        <fullName evidence="4">DUF5666 domain-containing protein</fullName>
    </recommendedName>
</protein>
<dbReference type="EMBL" id="PYYB01000001">
    <property type="protein sequence ID" value="PTL59734.1"/>
    <property type="molecule type" value="Genomic_DNA"/>
</dbReference>
<dbReference type="AlphaFoldDB" id="A0A2T4UKF3"/>
<feature type="compositionally biased region" description="Low complexity" evidence="1">
    <location>
        <begin position="34"/>
        <end position="52"/>
    </location>
</feature>
<organism evidence="2 3">
    <name type="scientific">Paraconexibacter algicola</name>
    <dbReference type="NCBI Taxonomy" id="2133960"/>
    <lineage>
        <taxon>Bacteria</taxon>
        <taxon>Bacillati</taxon>
        <taxon>Actinomycetota</taxon>
        <taxon>Thermoleophilia</taxon>
        <taxon>Solirubrobacterales</taxon>
        <taxon>Paraconexibacteraceae</taxon>
        <taxon>Paraconexibacter</taxon>
    </lineage>
</organism>
<feature type="region of interest" description="Disordered" evidence="1">
    <location>
        <begin position="31"/>
        <end position="52"/>
    </location>
</feature>